<gene>
    <name evidence="2" type="ORF">SSUR61_1603</name>
</gene>
<keyword evidence="1" id="KW-0812">Transmembrane</keyword>
<reference evidence="2 3" key="1">
    <citation type="submission" date="2011-03" db="EMBL/GenBank/DDBJ databases">
        <title>Deep-sequencing identification of multiple resistance mechanism for the high antibiotic-resistance strain Streptococcus suis R61.</title>
        <authorList>
            <person name="Hu P."/>
            <person name="Yang M."/>
            <person name="Jin M."/>
            <person name="Xiao J."/>
        </authorList>
    </citation>
    <scope>NUCLEOTIDE SEQUENCE [LARGE SCALE GENOMIC DNA]</scope>
    <source>
        <strain evidence="2 3">R61</strain>
    </source>
</reference>
<evidence type="ECO:0000313" key="3">
    <source>
        <dbReference type="Proteomes" id="UP000004014"/>
    </source>
</evidence>
<feature type="transmembrane region" description="Helical" evidence="1">
    <location>
        <begin position="20"/>
        <end position="39"/>
    </location>
</feature>
<name>A0AA87F723_STRSU</name>
<dbReference type="AlphaFoldDB" id="A0AA87F723"/>
<proteinExistence type="predicted"/>
<keyword evidence="1" id="KW-1133">Transmembrane helix</keyword>
<sequence length="43" mass="4760">MASCVFLLMSVLKILDGEWLAASWKLVVGCLGAIVFFPFPKEE</sequence>
<organism evidence="2 3">
    <name type="scientific">Streptococcus suis R61</name>
    <dbReference type="NCBI Taxonomy" id="996306"/>
    <lineage>
        <taxon>Bacteria</taxon>
        <taxon>Bacillati</taxon>
        <taxon>Bacillota</taxon>
        <taxon>Bacilli</taxon>
        <taxon>Lactobacillales</taxon>
        <taxon>Streptococcaceae</taxon>
        <taxon>Streptococcus</taxon>
    </lineage>
</organism>
<dbReference type="EMBL" id="AEYY01000041">
    <property type="protein sequence ID" value="EHC02188.1"/>
    <property type="molecule type" value="Genomic_DNA"/>
</dbReference>
<dbReference type="Proteomes" id="UP000004014">
    <property type="component" value="Unassembled WGS sequence"/>
</dbReference>
<evidence type="ECO:0000256" key="1">
    <source>
        <dbReference type="SAM" id="Phobius"/>
    </source>
</evidence>
<accession>A0AA87F723</accession>
<comment type="caution">
    <text evidence="2">The sequence shown here is derived from an EMBL/GenBank/DDBJ whole genome shotgun (WGS) entry which is preliminary data.</text>
</comment>
<evidence type="ECO:0000313" key="2">
    <source>
        <dbReference type="EMBL" id="EHC02188.1"/>
    </source>
</evidence>
<protein>
    <submittedName>
        <fullName evidence="2">Uncharacterized protein</fullName>
    </submittedName>
</protein>
<keyword evidence="1" id="KW-0472">Membrane</keyword>